<protein>
    <submittedName>
        <fullName evidence="1">Uncharacterized protein</fullName>
    </submittedName>
</protein>
<gene>
    <name evidence="1" type="ORF">V6N12_051728</name>
</gene>
<proteinExistence type="predicted"/>
<evidence type="ECO:0000313" key="1">
    <source>
        <dbReference type="EMBL" id="KAK8601905.1"/>
    </source>
</evidence>
<evidence type="ECO:0000313" key="2">
    <source>
        <dbReference type="Proteomes" id="UP001472677"/>
    </source>
</evidence>
<organism evidence="1 2">
    <name type="scientific">Hibiscus sabdariffa</name>
    <name type="common">roselle</name>
    <dbReference type="NCBI Taxonomy" id="183260"/>
    <lineage>
        <taxon>Eukaryota</taxon>
        <taxon>Viridiplantae</taxon>
        <taxon>Streptophyta</taxon>
        <taxon>Embryophyta</taxon>
        <taxon>Tracheophyta</taxon>
        <taxon>Spermatophyta</taxon>
        <taxon>Magnoliopsida</taxon>
        <taxon>eudicotyledons</taxon>
        <taxon>Gunneridae</taxon>
        <taxon>Pentapetalae</taxon>
        <taxon>rosids</taxon>
        <taxon>malvids</taxon>
        <taxon>Malvales</taxon>
        <taxon>Malvaceae</taxon>
        <taxon>Malvoideae</taxon>
        <taxon>Hibiscus</taxon>
    </lineage>
</organism>
<dbReference type="EMBL" id="JBBPBM010000001">
    <property type="protein sequence ID" value="KAK8601905.1"/>
    <property type="molecule type" value="Genomic_DNA"/>
</dbReference>
<name>A0ABR2GGT7_9ROSI</name>
<accession>A0ABR2GGT7</accession>
<keyword evidence="2" id="KW-1185">Reference proteome</keyword>
<reference evidence="1 2" key="1">
    <citation type="journal article" date="2024" name="G3 (Bethesda)">
        <title>Genome assembly of Hibiscus sabdariffa L. provides insights into metabolisms of medicinal natural products.</title>
        <authorList>
            <person name="Kim T."/>
        </authorList>
    </citation>
    <scope>NUCLEOTIDE SEQUENCE [LARGE SCALE GENOMIC DNA]</scope>
    <source>
        <strain evidence="1">TK-2024</strain>
        <tissue evidence="1">Old leaves</tissue>
    </source>
</reference>
<sequence length="80" mass="8696">MGNSSLLHLMISSLFKVDNITSGSDESDGQSQIVSSPKQRQCIIPVGRDSSVEHPLIVNLCSPGRICFKNTLSEYPKCNS</sequence>
<dbReference type="Proteomes" id="UP001472677">
    <property type="component" value="Unassembled WGS sequence"/>
</dbReference>
<comment type="caution">
    <text evidence="1">The sequence shown here is derived from an EMBL/GenBank/DDBJ whole genome shotgun (WGS) entry which is preliminary data.</text>
</comment>